<gene>
    <name evidence="2" type="ORF">JOE42_001911</name>
</gene>
<dbReference type="SUPFAM" id="SSF110738">
    <property type="entry name" value="Glycerate kinase I"/>
    <property type="match status" value="1"/>
</dbReference>
<dbReference type="Gene3D" id="3.90.1510.10">
    <property type="entry name" value="Glycerate kinase, domain 2"/>
    <property type="match status" value="2"/>
</dbReference>
<comment type="similarity">
    <text evidence="1">Belongs to the glycerate kinase type-1 family.</text>
</comment>
<reference evidence="2 3" key="1">
    <citation type="submission" date="2021-01" db="EMBL/GenBank/DDBJ databases">
        <title>Genomics of switchgrass bacterial isolates.</title>
        <authorList>
            <person name="Shade A."/>
        </authorList>
    </citation>
    <scope>NUCLEOTIDE SEQUENCE [LARGE SCALE GENOMIC DNA]</scope>
    <source>
        <strain evidence="2 3">PvP111</strain>
    </source>
</reference>
<dbReference type="GO" id="GO:0008887">
    <property type="term" value="F:glycerate kinase activity"/>
    <property type="evidence" value="ECO:0007669"/>
    <property type="project" value="UniProtKB-EC"/>
</dbReference>
<keyword evidence="3" id="KW-1185">Reference proteome</keyword>
<dbReference type="InterPro" id="IPR004381">
    <property type="entry name" value="Glycerate_kinase"/>
</dbReference>
<proteinExistence type="inferred from homology"/>
<keyword evidence="1 2" id="KW-0808">Transferase</keyword>
<dbReference type="InterPro" id="IPR036129">
    <property type="entry name" value="Glycerate_kinase_sf"/>
</dbReference>
<sequence>MRVLIAPDSFGDTLTAAEAADAIAAGWSSARDDELILAPQSDGGPGFVDALAADGGEVIESTVSGPLGDAVTARWLLDGATAYVEVAQTIGLALLGRTPDPESAVAATSRGVGQIVAEALTRGATTVVVGLGGSSSTDGGAGMIESLGGPDAAVAALADVDLVAATDVDNPLLGPAGAAAVFGPQKGADADAVRVLEERNADWCVELDRIAGRAVADLPGAGAAGGLGAALLALGATRTSGADLVAERTRRHDVMPTVDLVLTGEGKFDSQSLRGKVVTALAGSAREHGVRTVVLAGQVRLGEDDMRAAGIESAHSVTDFAGSVDLAMSDARAQLTGLAADVARTGSWA</sequence>
<organism evidence="2 3">
    <name type="scientific">Rhodococcoides corynebacterioides</name>
    <dbReference type="NCBI Taxonomy" id="53972"/>
    <lineage>
        <taxon>Bacteria</taxon>
        <taxon>Bacillati</taxon>
        <taxon>Actinomycetota</taxon>
        <taxon>Actinomycetes</taxon>
        <taxon>Mycobacteriales</taxon>
        <taxon>Nocardiaceae</taxon>
        <taxon>Rhodococcoides</taxon>
    </lineage>
</organism>
<dbReference type="Proteomes" id="UP000703038">
    <property type="component" value="Unassembled WGS sequence"/>
</dbReference>
<evidence type="ECO:0000313" key="2">
    <source>
        <dbReference type="EMBL" id="MBM7415178.1"/>
    </source>
</evidence>
<evidence type="ECO:0000313" key="3">
    <source>
        <dbReference type="Proteomes" id="UP000703038"/>
    </source>
</evidence>
<dbReference type="EMBL" id="JAFBBK010000001">
    <property type="protein sequence ID" value="MBM7415178.1"/>
    <property type="molecule type" value="Genomic_DNA"/>
</dbReference>
<dbReference type="PANTHER" id="PTHR21599">
    <property type="entry name" value="GLYCERATE KINASE"/>
    <property type="match status" value="1"/>
</dbReference>
<protein>
    <submittedName>
        <fullName evidence="2">Glycerate kinase</fullName>
        <ecNumber evidence="2">2.7.1.31</ecNumber>
    </submittedName>
</protein>
<keyword evidence="1 2" id="KW-0418">Kinase</keyword>
<dbReference type="PIRSF" id="PIRSF006078">
    <property type="entry name" value="GlxK"/>
    <property type="match status" value="1"/>
</dbReference>
<comment type="caution">
    <text evidence="2">The sequence shown here is derived from an EMBL/GenBank/DDBJ whole genome shotgun (WGS) entry which is preliminary data.</text>
</comment>
<dbReference type="InterPro" id="IPR018193">
    <property type="entry name" value="Glyc_kinase_flavodox-like_fold"/>
</dbReference>
<dbReference type="PANTHER" id="PTHR21599:SF0">
    <property type="entry name" value="GLYCERATE KINASE"/>
    <property type="match status" value="1"/>
</dbReference>
<accession>A0ABS2KTA8</accession>
<dbReference type="RefSeq" id="WP_204868178.1">
    <property type="nucleotide sequence ID" value="NZ_JAFBBK010000001.1"/>
</dbReference>
<dbReference type="EC" id="2.7.1.31" evidence="2"/>
<dbReference type="Pfam" id="PF02595">
    <property type="entry name" value="Gly_kinase"/>
    <property type="match status" value="2"/>
</dbReference>
<evidence type="ECO:0000256" key="1">
    <source>
        <dbReference type="PIRNR" id="PIRNR006078"/>
    </source>
</evidence>
<name>A0ABS2KTA8_9NOCA</name>